<dbReference type="AlphaFoldDB" id="A0A4Z0M5L5"/>
<proteinExistence type="predicted"/>
<feature type="transmembrane region" description="Helical" evidence="1">
    <location>
        <begin position="135"/>
        <end position="155"/>
    </location>
</feature>
<keyword evidence="1" id="KW-0472">Membrane</keyword>
<dbReference type="Pfam" id="PF20108">
    <property type="entry name" value="DUF6498"/>
    <property type="match status" value="1"/>
</dbReference>
<dbReference type="EMBL" id="SRLE01000005">
    <property type="protein sequence ID" value="TGD74710.1"/>
    <property type="molecule type" value="Genomic_DNA"/>
</dbReference>
<evidence type="ECO:0000313" key="2">
    <source>
        <dbReference type="EMBL" id="TGD74710.1"/>
    </source>
</evidence>
<evidence type="ECO:0000256" key="1">
    <source>
        <dbReference type="SAM" id="Phobius"/>
    </source>
</evidence>
<feature type="transmembrane region" description="Helical" evidence="1">
    <location>
        <begin position="20"/>
        <end position="41"/>
    </location>
</feature>
<organism evidence="2 3">
    <name type="scientific">Mangrovimicrobium sediminis</name>
    <dbReference type="NCBI Taxonomy" id="2562682"/>
    <lineage>
        <taxon>Bacteria</taxon>
        <taxon>Pseudomonadati</taxon>
        <taxon>Pseudomonadota</taxon>
        <taxon>Gammaproteobacteria</taxon>
        <taxon>Cellvibrionales</taxon>
        <taxon>Halieaceae</taxon>
        <taxon>Mangrovimicrobium</taxon>
    </lineage>
</organism>
<gene>
    <name evidence="2" type="ORF">E4634_05785</name>
</gene>
<protein>
    <submittedName>
        <fullName evidence="2">Uncharacterized protein</fullName>
    </submittedName>
</protein>
<feature type="transmembrane region" description="Helical" evidence="1">
    <location>
        <begin position="176"/>
        <end position="193"/>
    </location>
</feature>
<dbReference type="Proteomes" id="UP000298050">
    <property type="component" value="Unassembled WGS sequence"/>
</dbReference>
<name>A0A4Z0M5L5_9GAMM</name>
<dbReference type="InterPro" id="IPR045466">
    <property type="entry name" value="DUF6498"/>
</dbReference>
<sequence>MAELVDSTDAYWGPRRRISLVALVAVNLLPLAGVVFLDWDVASLMVLYWSENIILGFFTLLKMVMVAPLGTLFAGPFFVIHYGGFCGVHGLFLVSLLLDSDFSPMPDDPWPAFLVFPQLLLNVCLEVLRFAPPEWMFAFAALFASHGISFMVNFLRGPEREAGSAQKLMTQPYGRIVVLHVAILFGAFAISIFGEKLFMLVILVLVKLGLDVTLHLREHRKAAP</sequence>
<reference evidence="2 3" key="1">
    <citation type="submission" date="2019-04" db="EMBL/GenBank/DDBJ databases">
        <title>Taxonomy of novel Haliea sp. from mangrove soil of West Coast of India.</title>
        <authorList>
            <person name="Verma A."/>
            <person name="Kumar P."/>
            <person name="Krishnamurthi S."/>
        </authorList>
    </citation>
    <scope>NUCLEOTIDE SEQUENCE [LARGE SCALE GENOMIC DNA]</scope>
    <source>
        <strain evidence="2 3">SAOS-164</strain>
    </source>
</reference>
<feature type="transmembrane region" description="Helical" evidence="1">
    <location>
        <begin position="53"/>
        <end position="73"/>
    </location>
</feature>
<feature type="transmembrane region" description="Helical" evidence="1">
    <location>
        <begin position="79"/>
        <end position="98"/>
    </location>
</feature>
<keyword evidence="3" id="KW-1185">Reference proteome</keyword>
<feature type="transmembrane region" description="Helical" evidence="1">
    <location>
        <begin position="199"/>
        <end position="216"/>
    </location>
</feature>
<comment type="caution">
    <text evidence="2">The sequence shown here is derived from an EMBL/GenBank/DDBJ whole genome shotgun (WGS) entry which is preliminary data.</text>
</comment>
<dbReference type="RefSeq" id="WP_135441733.1">
    <property type="nucleotide sequence ID" value="NZ_SRLE01000005.1"/>
</dbReference>
<accession>A0A4Z0M5L5</accession>
<evidence type="ECO:0000313" key="3">
    <source>
        <dbReference type="Proteomes" id="UP000298050"/>
    </source>
</evidence>
<dbReference type="OrthoDB" id="278054at2"/>
<keyword evidence="1" id="KW-0812">Transmembrane</keyword>
<keyword evidence="1" id="KW-1133">Transmembrane helix</keyword>